<protein>
    <submittedName>
        <fullName evidence="1">Uncharacterized protein</fullName>
    </submittedName>
</protein>
<dbReference type="EMBL" id="JAKROA010000005">
    <property type="protein sequence ID" value="KAL5106697.1"/>
    <property type="molecule type" value="Genomic_DNA"/>
</dbReference>
<comment type="caution">
    <text evidence="1">The sequence shown here is derived from an EMBL/GenBank/DDBJ whole genome shotgun (WGS) entry which is preliminary data.</text>
</comment>
<keyword evidence="2" id="KW-1185">Reference proteome</keyword>
<sequence>MALIYVHFEYRKESQTDLIREIVNRYIDEKKLLLERPQSQSKNILSFAPKRHLRSHEIGRTYLLSTESHYSGCGRTSLLYRLSKVVSTNSVRHIPSPCPRTTLFLLPIIEDTVCTKAGPE</sequence>
<organism evidence="1 2">
    <name type="scientific">Taenia crassiceps</name>
    <dbReference type="NCBI Taxonomy" id="6207"/>
    <lineage>
        <taxon>Eukaryota</taxon>
        <taxon>Metazoa</taxon>
        <taxon>Spiralia</taxon>
        <taxon>Lophotrochozoa</taxon>
        <taxon>Platyhelminthes</taxon>
        <taxon>Cestoda</taxon>
        <taxon>Eucestoda</taxon>
        <taxon>Cyclophyllidea</taxon>
        <taxon>Taeniidae</taxon>
        <taxon>Taenia</taxon>
    </lineage>
</organism>
<reference evidence="1 2" key="1">
    <citation type="journal article" date="2022" name="Front. Cell. Infect. Microbiol.">
        <title>The Genomes of Two Strains of Taenia crassiceps the Animal Model for the Study of Human Cysticercosis.</title>
        <authorList>
            <person name="Bobes R.J."/>
            <person name="Estrada K."/>
            <person name="Rios-Valencia D.G."/>
            <person name="Calderon-Gallegos A."/>
            <person name="de la Torre P."/>
            <person name="Carrero J.C."/>
            <person name="Sanchez-Flores A."/>
            <person name="Laclette J.P."/>
        </authorList>
    </citation>
    <scope>NUCLEOTIDE SEQUENCE [LARGE SCALE GENOMIC DNA]</scope>
    <source>
        <strain evidence="1">WFUcys</strain>
    </source>
</reference>
<name>A0ABR4QAX7_9CEST</name>
<evidence type="ECO:0000313" key="2">
    <source>
        <dbReference type="Proteomes" id="UP001651158"/>
    </source>
</evidence>
<evidence type="ECO:0000313" key="1">
    <source>
        <dbReference type="EMBL" id="KAL5106697.1"/>
    </source>
</evidence>
<dbReference type="Proteomes" id="UP001651158">
    <property type="component" value="Unassembled WGS sequence"/>
</dbReference>
<proteinExistence type="predicted"/>
<gene>
    <name evidence="1" type="ORF">TcWFU_003164</name>
</gene>
<accession>A0ABR4QAX7</accession>